<dbReference type="EMBL" id="BAAAPF010000323">
    <property type="protein sequence ID" value="GAA1501885.1"/>
    <property type="molecule type" value="Genomic_DNA"/>
</dbReference>
<proteinExistence type="predicted"/>
<protein>
    <recommendedName>
        <fullName evidence="3">ABM domain-containing protein</fullName>
    </recommendedName>
</protein>
<keyword evidence="2" id="KW-1185">Reference proteome</keyword>
<dbReference type="RefSeq" id="WP_344294083.1">
    <property type="nucleotide sequence ID" value="NZ_BAAAPF010000323.1"/>
</dbReference>
<sequence length="100" mass="10637">MTVALMWEAKAAPGRAGELLAWARAQRLDGAGAAAGAPLRRETFTAPGERVLVITWWDAPYDAELPELPAPADGGLLARPAHRWRFTSLGPDRPDGPAAP</sequence>
<gene>
    <name evidence="1" type="ORF">GCM10009802_58800</name>
</gene>
<dbReference type="Proteomes" id="UP001500443">
    <property type="component" value="Unassembled WGS sequence"/>
</dbReference>
<evidence type="ECO:0000313" key="2">
    <source>
        <dbReference type="Proteomes" id="UP001500443"/>
    </source>
</evidence>
<organism evidence="1 2">
    <name type="scientific">Streptomyces synnematoformans</name>
    <dbReference type="NCBI Taxonomy" id="415721"/>
    <lineage>
        <taxon>Bacteria</taxon>
        <taxon>Bacillati</taxon>
        <taxon>Actinomycetota</taxon>
        <taxon>Actinomycetes</taxon>
        <taxon>Kitasatosporales</taxon>
        <taxon>Streptomycetaceae</taxon>
        <taxon>Streptomyces</taxon>
    </lineage>
</organism>
<accession>A0ABN1ZPI4</accession>
<evidence type="ECO:0008006" key="3">
    <source>
        <dbReference type="Google" id="ProtNLM"/>
    </source>
</evidence>
<evidence type="ECO:0000313" key="1">
    <source>
        <dbReference type="EMBL" id="GAA1501885.1"/>
    </source>
</evidence>
<reference evidence="1 2" key="1">
    <citation type="journal article" date="2019" name="Int. J. Syst. Evol. Microbiol.">
        <title>The Global Catalogue of Microorganisms (GCM) 10K type strain sequencing project: providing services to taxonomists for standard genome sequencing and annotation.</title>
        <authorList>
            <consortium name="The Broad Institute Genomics Platform"/>
            <consortium name="The Broad Institute Genome Sequencing Center for Infectious Disease"/>
            <person name="Wu L."/>
            <person name="Ma J."/>
        </authorList>
    </citation>
    <scope>NUCLEOTIDE SEQUENCE [LARGE SCALE GENOMIC DNA]</scope>
    <source>
        <strain evidence="1 2">JCM 15481</strain>
    </source>
</reference>
<comment type="caution">
    <text evidence="1">The sequence shown here is derived from an EMBL/GenBank/DDBJ whole genome shotgun (WGS) entry which is preliminary data.</text>
</comment>
<name>A0ABN1ZPI4_9ACTN</name>